<comment type="caution">
    <text evidence="1">The sequence shown here is derived from an EMBL/GenBank/DDBJ whole genome shotgun (WGS) entry which is preliminary data.</text>
</comment>
<sequence>MEQRITKFELKFFRKLKQEFEPFAAPSIKRHEFLFLSLIDAGYPEKQILAMWKEEESSNLTHSLFDYM</sequence>
<evidence type="ECO:0000313" key="2">
    <source>
        <dbReference type="Proteomes" id="UP001151760"/>
    </source>
</evidence>
<accession>A0ABQ4YHE2</accession>
<gene>
    <name evidence="1" type="ORF">Tco_0727080</name>
</gene>
<reference evidence="1" key="2">
    <citation type="submission" date="2022-01" db="EMBL/GenBank/DDBJ databases">
        <authorList>
            <person name="Yamashiro T."/>
            <person name="Shiraishi A."/>
            <person name="Satake H."/>
            <person name="Nakayama K."/>
        </authorList>
    </citation>
    <scope>NUCLEOTIDE SEQUENCE</scope>
</reference>
<dbReference type="EMBL" id="BQNB010010430">
    <property type="protein sequence ID" value="GJS77199.1"/>
    <property type="molecule type" value="Genomic_DNA"/>
</dbReference>
<keyword evidence="2" id="KW-1185">Reference proteome</keyword>
<feature type="non-terminal residue" evidence="1">
    <location>
        <position position="68"/>
    </location>
</feature>
<name>A0ABQ4YHE2_9ASTR</name>
<protein>
    <submittedName>
        <fullName evidence="1">Uncharacterized protein</fullName>
    </submittedName>
</protein>
<evidence type="ECO:0000313" key="1">
    <source>
        <dbReference type="EMBL" id="GJS77199.1"/>
    </source>
</evidence>
<reference evidence="1" key="1">
    <citation type="journal article" date="2022" name="Int. J. Mol. Sci.">
        <title>Draft Genome of Tanacetum Coccineum: Genomic Comparison of Closely Related Tanacetum-Family Plants.</title>
        <authorList>
            <person name="Yamashiro T."/>
            <person name="Shiraishi A."/>
            <person name="Nakayama K."/>
            <person name="Satake H."/>
        </authorList>
    </citation>
    <scope>NUCLEOTIDE SEQUENCE</scope>
</reference>
<organism evidence="1 2">
    <name type="scientific">Tanacetum coccineum</name>
    <dbReference type="NCBI Taxonomy" id="301880"/>
    <lineage>
        <taxon>Eukaryota</taxon>
        <taxon>Viridiplantae</taxon>
        <taxon>Streptophyta</taxon>
        <taxon>Embryophyta</taxon>
        <taxon>Tracheophyta</taxon>
        <taxon>Spermatophyta</taxon>
        <taxon>Magnoliopsida</taxon>
        <taxon>eudicotyledons</taxon>
        <taxon>Gunneridae</taxon>
        <taxon>Pentapetalae</taxon>
        <taxon>asterids</taxon>
        <taxon>campanulids</taxon>
        <taxon>Asterales</taxon>
        <taxon>Asteraceae</taxon>
        <taxon>Asteroideae</taxon>
        <taxon>Anthemideae</taxon>
        <taxon>Anthemidinae</taxon>
        <taxon>Tanacetum</taxon>
    </lineage>
</organism>
<dbReference type="Proteomes" id="UP001151760">
    <property type="component" value="Unassembled WGS sequence"/>
</dbReference>
<proteinExistence type="predicted"/>